<keyword evidence="3 6" id="KW-0812">Transmembrane</keyword>
<dbReference type="Proteomes" id="UP000006564">
    <property type="component" value="Chromosome 4"/>
</dbReference>
<feature type="transmembrane region" description="Helical" evidence="6">
    <location>
        <begin position="258"/>
        <end position="278"/>
    </location>
</feature>
<evidence type="ECO:0000256" key="2">
    <source>
        <dbReference type="ARBA" id="ARBA00005982"/>
    </source>
</evidence>
<evidence type="ECO:0000256" key="5">
    <source>
        <dbReference type="ARBA" id="ARBA00023136"/>
    </source>
</evidence>
<evidence type="ECO:0000313" key="7">
    <source>
        <dbReference type="EMBL" id="BAE60288.1"/>
    </source>
</evidence>
<gene>
    <name evidence="7" type="ORF">AO090012000048</name>
</gene>
<feature type="transmembrane region" description="Helical" evidence="6">
    <location>
        <begin position="125"/>
        <end position="146"/>
    </location>
</feature>
<dbReference type="InterPro" id="IPR036259">
    <property type="entry name" value="MFS_trans_sf"/>
</dbReference>
<keyword evidence="4 6" id="KW-1133">Transmembrane helix</keyword>
<proteinExistence type="inferred from homology"/>
<dbReference type="Gene3D" id="1.20.1250.20">
    <property type="entry name" value="MFS general substrate transporter like domains"/>
    <property type="match status" value="1"/>
</dbReference>
<dbReference type="PANTHER" id="PTHR11654">
    <property type="entry name" value="OLIGOPEPTIDE TRANSPORTER-RELATED"/>
    <property type="match status" value="1"/>
</dbReference>
<sequence length="564" mass="62094">MKAPTSTTLVGVDSMLADYERRDATQDEINELPHVADSISFVVWVALVVSGAERFLFYAATTPWRMTDAKMCAENYAQYDRENTSIPGALGLGEAMASNISSAFYAFTFLMSVAFAVLSDAWLGRYITLCLSFCLDFCGCLVLFVTSLPAITDGSVKLVGFILAVILIGLGTGGVKATITPFIGDQYPNVSPQLIITKKGERVVTDRMLTMQYIYNVFYWYGAGSPIHNHLLSLTNLSRFTSIATLSLIASTYLEKKVGYWAAYLMPLCAFAVVVPLLTHKALGSQRFFNFATLKLPPQGSVIPQFAKVICFSARDRFRLDAAKPSYQAEKYHREVDWDDLFVSEIKRGLSACKVMFVFPVPTFIVNNLITQAGEMRLDGVPNDAIKAINPVFCIILGPLLQRFLYPGLRKAGIRFGPIARMTWAFVTMSGSMAFAAGVQKLVYSRGPCYEKPLVCEASDGGRIGNDISVWVQIPIFFFLGLAEILGFTTLAEYSYSEAPTNMRTLVQSLVQVSSGIGSALGMAVSPLSKDPKVLYLYTALAATMVVVASGFWVVFHRYDRNRN</sequence>
<dbReference type="OMA" id="ACKVMAC"/>
<dbReference type="GO" id="GO:0022857">
    <property type="term" value="F:transmembrane transporter activity"/>
    <property type="evidence" value="ECO:0007669"/>
    <property type="project" value="InterPro"/>
</dbReference>
<feature type="transmembrane region" description="Helical" evidence="6">
    <location>
        <begin position="418"/>
        <end position="438"/>
    </location>
</feature>
<dbReference type="GeneID" id="5987601"/>
<evidence type="ECO:0000256" key="3">
    <source>
        <dbReference type="ARBA" id="ARBA00022692"/>
    </source>
</evidence>
<reference evidence="7 8" key="1">
    <citation type="journal article" date="2005" name="Nature">
        <title>Genome sequencing and analysis of Aspergillus oryzae.</title>
        <authorList>
            <person name="Machida M."/>
            <person name="Asai K."/>
            <person name="Sano M."/>
            <person name="Tanaka T."/>
            <person name="Kumagai T."/>
            <person name="Terai G."/>
            <person name="Kusumoto K."/>
            <person name="Arima T."/>
            <person name="Akita O."/>
            <person name="Kashiwagi Y."/>
            <person name="Abe K."/>
            <person name="Gomi K."/>
            <person name="Horiuchi H."/>
            <person name="Kitamoto K."/>
            <person name="Kobayashi T."/>
            <person name="Takeuchi M."/>
            <person name="Denning D.W."/>
            <person name="Galagan J.E."/>
            <person name="Nierman W.C."/>
            <person name="Yu J."/>
            <person name="Archer D.B."/>
            <person name="Bennett J.W."/>
            <person name="Bhatnagar D."/>
            <person name="Cleveland T.E."/>
            <person name="Fedorova N.D."/>
            <person name="Gotoh O."/>
            <person name="Horikawa H."/>
            <person name="Hosoyama A."/>
            <person name="Ichinomiya M."/>
            <person name="Igarashi R."/>
            <person name="Iwashita K."/>
            <person name="Juvvadi P.R."/>
            <person name="Kato M."/>
            <person name="Kato Y."/>
            <person name="Kin T."/>
            <person name="Kokubun A."/>
            <person name="Maeda H."/>
            <person name="Maeyama N."/>
            <person name="Maruyama J."/>
            <person name="Nagasaki H."/>
            <person name="Nakajima T."/>
            <person name="Oda K."/>
            <person name="Okada K."/>
            <person name="Paulsen I."/>
            <person name="Sakamoto K."/>
            <person name="Sawano T."/>
            <person name="Takahashi M."/>
            <person name="Takase K."/>
            <person name="Terabayashi Y."/>
            <person name="Wortman J."/>
            <person name="Yamada O."/>
            <person name="Yamagata Y."/>
            <person name="Anazawa H."/>
            <person name="Hata Y."/>
            <person name="Koide Y."/>
            <person name="Komori T."/>
            <person name="Koyama Y."/>
            <person name="Minetoki T."/>
            <person name="Suharnan S."/>
            <person name="Tanaka A."/>
            <person name="Isono K."/>
            <person name="Kuhara S."/>
            <person name="Ogasawara N."/>
            <person name="Kikuchi H."/>
        </authorList>
    </citation>
    <scope>NUCLEOTIDE SEQUENCE [LARGE SCALE GENOMIC DNA]</scope>
    <source>
        <strain evidence="8">ATCC 42149 / RIB 40</strain>
    </source>
</reference>
<dbReference type="KEGG" id="aor:AO090012000048"/>
<feature type="transmembrane region" description="Helical" evidence="6">
    <location>
        <begin position="470"/>
        <end position="494"/>
    </location>
</feature>
<keyword evidence="5 6" id="KW-0472">Membrane</keyword>
<dbReference type="EMBL" id="AP007161">
    <property type="protein sequence ID" value="BAE60288.1"/>
    <property type="molecule type" value="Genomic_DNA"/>
</dbReference>
<dbReference type="GO" id="GO:0016020">
    <property type="term" value="C:membrane"/>
    <property type="evidence" value="ECO:0007669"/>
    <property type="project" value="UniProtKB-SubCell"/>
</dbReference>
<evidence type="ECO:0000256" key="4">
    <source>
        <dbReference type="ARBA" id="ARBA00022989"/>
    </source>
</evidence>
<comment type="subcellular location">
    <subcellularLocation>
        <location evidence="1">Membrane</location>
        <topology evidence="1">Multi-pass membrane protein</topology>
    </subcellularLocation>
</comment>
<comment type="similarity">
    <text evidence="2">Belongs to the major facilitator superfamily. Proton-dependent oligopeptide transporter (POT/PTR) (TC 2.A.17) family.</text>
</comment>
<dbReference type="VEuPathDB" id="FungiDB:AO090012000048"/>
<feature type="transmembrane region" description="Helical" evidence="6">
    <location>
        <begin position="102"/>
        <end position="119"/>
    </location>
</feature>
<feature type="transmembrane region" description="Helical" evidence="6">
    <location>
        <begin position="535"/>
        <end position="556"/>
    </location>
</feature>
<dbReference type="EMBL" id="BA000052">
    <property type="protein sequence ID" value="BAE60288.1"/>
    <property type="molecule type" value="Genomic_DNA"/>
</dbReference>
<name>Q2UDS7_ASPOR</name>
<organism evidence="7 8">
    <name type="scientific">Aspergillus oryzae (strain ATCC 42149 / RIB 40)</name>
    <name type="common">Yellow koji mold</name>
    <dbReference type="NCBI Taxonomy" id="510516"/>
    <lineage>
        <taxon>Eukaryota</taxon>
        <taxon>Fungi</taxon>
        <taxon>Dikarya</taxon>
        <taxon>Ascomycota</taxon>
        <taxon>Pezizomycotina</taxon>
        <taxon>Eurotiomycetes</taxon>
        <taxon>Eurotiomycetidae</taxon>
        <taxon>Eurotiales</taxon>
        <taxon>Aspergillaceae</taxon>
        <taxon>Aspergillus</taxon>
        <taxon>Aspergillus subgen. Circumdati</taxon>
    </lineage>
</organism>
<dbReference type="Pfam" id="PF00854">
    <property type="entry name" value="PTR2"/>
    <property type="match status" value="2"/>
</dbReference>
<dbReference type="HOGENOM" id="CLU_004790_4_2_1"/>
<dbReference type="SUPFAM" id="SSF103473">
    <property type="entry name" value="MFS general substrate transporter"/>
    <property type="match status" value="2"/>
</dbReference>
<feature type="transmembrane region" description="Helical" evidence="6">
    <location>
        <begin position="158"/>
        <end position="179"/>
    </location>
</feature>
<feature type="transmembrane region" description="Helical" evidence="6">
    <location>
        <begin position="41"/>
        <end position="61"/>
    </location>
</feature>
<evidence type="ECO:0000256" key="1">
    <source>
        <dbReference type="ARBA" id="ARBA00004141"/>
    </source>
</evidence>
<dbReference type="RefSeq" id="XP_023091229.1">
    <property type="nucleotide sequence ID" value="XM_023236293.1"/>
</dbReference>
<protein>
    <submittedName>
        <fullName evidence="7">DNA, SC012</fullName>
    </submittedName>
</protein>
<keyword evidence="8" id="KW-1185">Reference proteome</keyword>
<dbReference type="InterPro" id="IPR000109">
    <property type="entry name" value="POT_fam"/>
</dbReference>
<evidence type="ECO:0000256" key="6">
    <source>
        <dbReference type="SAM" id="Phobius"/>
    </source>
</evidence>
<evidence type="ECO:0000313" key="8">
    <source>
        <dbReference type="Proteomes" id="UP000006564"/>
    </source>
</evidence>
<dbReference type="AlphaFoldDB" id="Q2UDS7"/>
<accession>Q2UDS7</accession>